<dbReference type="STRING" id="226505.SAMN05444394_2998"/>
<dbReference type="InterPro" id="IPR027417">
    <property type="entry name" value="P-loop_NTPase"/>
</dbReference>
<dbReference type="RefSeq" id="WP_074225775.1">
    <property type="nucleotide sequence ID" value="NZ_FSRC01000002.1"/>
</dbReference>
<evidence type="ECO:0000259" key="1">
    <source>
        <dbReference type="Pfam" id="PF13521"/>
    </source>
</evidence>
<protein>
    <submittedName>
        <fullName evidence="2">Nicotinamide-nucleotide adenylyltransferase, NadR type</fullName>
    </submittedName>
</protein>
<keyword evidence="2" id="KW-0808">Transferase</keyword>
<dbReference type="Proteomes" id="UP000185221">
    <property type="component" value="Unassembled WGS sequence"/>
</dbReference>
<gene>
    <name evidence="2" type="ORF">SAMN05444394_2998</name>
</gene>
<organism evidence="2 3">
    <name type="scientific">Algoriphagus halophilus</name>
    <dbReference type="NCBI Taxonomy" id="226505"/>
    <lineage>
        <taxon>Bacteria</taxon>
        <taxon>Pseudomonadati</taxon>
        <taxon>Bacteroidota</taxon>
        <taxon>Cytophagia</taxon>
        <taxon>Cytophagales</taxon>
        <taxon>Cyclobacteriaceae</taxon>
        <taxon>Algoriphagus</taxon>
    </lineage>
</organism>
<dbReference type="PANTHER" id="PTHR37512:SF1">
    <property type="entry name" value="NADR_TTD14 AAA DOMAIN-CONTAINING PROTEIN"/>
    <property type="match status" value="1"/>
</dbReference>
<feature type="domain" description="NadR/Ttd14 AAA" evidence="1">
    <location>
        <begin position="5"/>
        <end position="160"/>
    </location>
</feature>
<dbReference type="AlphaFoldDB" id="A0A1N6G649"/>
<keyword evidence="2" id="KW-0548">Nucleotidyltransferase</keyword>
<dbReference type="InterPro" id="IPR052735">
    <property type="entry name" value="NAD_biosynth-regulator"/>
</dbReference>
<reference evidence="3" key="1">
    <citation type="submission" date="2016-11" db="EMBL/GenBank/DDBJ databases">
        <authorList>
            <person name="Varghese N."/>
            <person name="Submissions S."/>
        </authorList>
    </citation>
    <scope>NUCLEOTIDE SEQUENCE [LARGE SCALE GENOMIC DNA]</scope>
    <source>
        <strain evidence="3">DSM 15292</strain>
    </source>
</reference>
<keyword evidence="3" id="KW-1185">Reference proteome</keyword>
<evidence type="ECO:0000313" key="2">
    <source>
        <dbReference type="EMBL" id="SIO02964.1"/>
    </source>
</evidence>
<dbReference type="OrthoDB" id="9151999at2"/>
<dbReference type="Pfam" id="PF13521">
    <property type="entry name" value="AAA_28"/>
    <property type="match status" value="1"/>
</dbReference>
<name>A0A1N6G649_9BACT</name>
<proteinExistence type="predicted"/>
<dbReference type="SUPFAM" id="SSF52540">
    <property type="entry name" value="P-loop containing nucleoside triphosphate hydrolases"/>
    <property type="match status" value="1"/>
</dbReference>
<evidence type="ECO:0000313" key="3">
    <source>
        <dbReference type="Proteomes" id="UP000185221"/>
    </source>
</evidence>
<accession>A0A1N6G649</accession>
<dbReference type="PANTHER" id="PTHR37512">
    <property type="entry name" value="TRIFUNCTIONAL NAD BIOSYNTHESIS/REGULATOR PROTEIN NADR"/>
    <property type="match status" value="1"/>
</dbReference>
<dbReference type="Gene3D" id="3.40.50.300">
    <property type="entry name" value="P-loop containing nucleotide triphosphate hydrolases"/>
    <property type="match status" value="1"/>
</dbReference>
<dbReference type="InterPro" id="IPR038727">
    <property type="entry name" value="NadR/Ttd14_AAA_dom"/>
</dbReference>
<sequence length="179" mass="21166">MQPKRILILGPESTGKSTLCQDLSTAFHEPWVPEFAREYLEKLGKPYQYEDLLEIAKGQVKLEDQLAHKANKYLFCDTDLRVIHIWSDHRFEKTDPWVLGQIQERTYSLILLTDTDLPWEPDPQREYPELEMRKYFFDKYFQLAQQSGFPFEVVSGNESSRLKQAIDYINKYLNKNSPV</sequence>
<dbReference type="EMBL" id="FSRC01000002">
    <property type="protein sequence ID" value="SIO02964.1"/>
    <property type="molecule type" value="Genomic_DNA"/>
</dbReference>
<dbReference type="GO" id="GO:0016779">
    <property type="term" value="F:nucleotidyltransferase activity"/>
    <property type="evidence" value="ECO:0007669"/>
    <property type="project" value="UniProtKB-KW"/>
</dbReference>